<dbReference type="Proteomes" id="UP000248917">
    <property type="component" value="Unassembled WGS sequence"/>
</dbReference>
<protein>
    <submittedName>
        <fullName evidence="2">Uncharacterized protein</fullName>
    </submittedName>
</protein>
<keyword evidence="3" id="KW-1185">Reference proteome</keyword>
<keyword evidence="1" id="KW-0732">Signal</keyword>
<accession>A0A326RWQ5</accession>
<gene>
    <name evidence="2" type="ORF">CLV31_109156</name>
</gene>
<organism evidence="2 3">
    <name type="scientific">Algoriphagus aquaeductus</name>
    <dbReference type="NCBI Taxonomy" id="475299"/>
    <lineage>
        <taxon>Bacteria</taxon>
        <taxon>Pseudomonadati</taxon>
        <taxon>Bacteroidota</taxon>
        <taxon>Cytophagia</taxon>
        <taxon>Cytophagales</taxon>
        <taxon>Cyclobacteriaceae</taxon>
        <taxon>Algoriphagus</taxon>
    </lineage>
</organism>
<name>A0A326RWQ5_9BACT</name>
<feature type="signal peptide" evidence="1">
    <location>
        <begin position="1"/>
        <end position="19"/>
    </location>
</feature>
<evidence type="ECO:0000313" key="3">
    <source>
        <dbReference type="Proteomes" id="UP000248917"/>
    </source>
</evidence>
<evidence type="ECO:0000313" key="2">
    <source>
        <dbReference type="EMBL" id="PZV82295.1"/>
    </source>
</evidence>
<sequence length="91" mass="9965">MNKLMSKLPLLAFVLAAFAAVAFTSPRGPEYAQDPVNPSIWYDLTHVAPSSTSYECDDAEQVCTRIQPNSNSDMVEEGLFVKYGNLPIANP</sequence>
<reference evidence="2 3" key="1">
    <citation type="submission" date="2018-06" db="EMBL/GenBank/DDBJ databases">
        <title>Genomic Encyclopedia of Archaeal and Bacterial Type Strains, Phase II (KMG-II): from individual species to whole genera.</title>
        <authorList>
            <person name="Goeker M."/>
        </authorList>
    </citation>
    <scope>NUCLEOTIDE SEQUENCE [LARGE SCALE GENOMIC DNA]</scope>
    <source>
        <strain evidence="2 3">T4</strain>
    </source>
</reference>
<proteinExistence type="predicted"/>
<evidence type="ECO:0000256" key="1">
    <source>
        <dbReference type="SAM" id="SignalP"/>
    </source>
</evidence>
<comment type="caution">
    <text evidence="2">The sequence shown here is derived from an EMBL/GenBank/DDBJ whole genome shotgun (WGS) entry which is preliminary data.</text>
</comment>
<dbReference type="AlphaFoldDB" id="A0A326RWQ5"/>
<dbReference type="EMBL" id="QKTX01000009">
    <property type="protein sequence ID" value="PZV82295.1"/>
    <property type="molecule type" value="Genomic_DNA"/>
</dbReference>
<feature type="chain" id="PRO_5016304144" evidence="1">
    <location>
        <begin position="20"/>
        <end position="91"/>
    </location>
</feature>